<dbReference type="FunFam" id="3.30.70.1450:FF:000001">
    <property type="entry name" value="Trk system potassium transporter TrkA"/>
    <property type="match status" value="1"/>
</dbReference>
<feature type="domain" description="RCK C-terminal" evidence="8">
    <location>
        <begin position="143"/>
        <end position="227"/>
    </location>
</feature>
<keyword evidence="4" id="KW-0630">Potassium</keyword>
<evidence type="ECO:0000259" key="8">
    <source>
        <dbReference type="PROSITE" id="PS51202"/>
    </source>
</evidence>
<evidence type="ECO:0000259" key="7">
    <source>
        <dbReference type="PROSITE" id="PS51201"/>
    </source>
</evidence>
<dbReference type="InterPro" id="IPR036291">
    <property type="entry name" value="NAD(P)-bd_dom_sf"/>
</dbReference>
<protein>
    <recommendedName>
        <fullName evidence="1">Trk system potassium uptake protein TrkA</fullName>
    </recommendedName>
</protein>
<dbReference type="Gene3D" id="3.30.70.1450">
    <property type="entry name" value="Regulator of K+ conductance, C-terminal domain"/>
    <property type="match status" value="2"/>
</dbReference>
<dbReference type="SUPFAM" id="SSF51735">
    <property type="entry name" value="NAD(P)-binding Rossmann-fold domains"/>
    <property type="match status" value="2"/>
</dbReference>
<evidence type="ECO:0000256" key="6">
    <source>
        <dbReference type="ARBA" id="ARBA00023065"/>
    </source>
</evidence>
<evidence type="ECO:0000256" key="1">
    <source>
        <dbReference type="ARBA" id="ARBA00017378"/>
    </source>
</evidence>
<accession>A0A0G3G5E7</accession>
<dbReference type="GO" id="GO:0015079">
    <property type="term" value="F:potassium ion transmembrane transporter activity"/>
    <property type="evidence" value="ECO:0007669"/>
    <property type="project" value="InterPro"/>
</dbReference>
<dbReference type="FunFam" id="3.40.50.720:FF:000042">
    <property type="entry name" value="Trk system potassium transporter TrkA"/>
    <property type="match status" value="1"/>
</dbReference>
<dbReference type="Proteomes" id="UP000064201">
    <property type="component" value="Chromosome"/>
</dbReference>
<dbReference type="NCBIfam" id="NF007032">
    <property type="entry name" value="PRK09496.1-4"/>
    <property type="match status" value="1"/>
</dbReference>
<dbReference type="PATRIC" id="fig|106634.4.peg.268"/>
<dbReference type="RefSeq" id="WP_018144642.1">
    <property type="nucleotide sequence ID" value="NZ_CP011367.1"/>
</dbReference>
<dbReference type="NCBIfam" id="NF007031">
    <property type="entry name" value="PRK09496.1-2"/>
    <property type="match status" value="1"/>
</dbReference>
<dbReference type="InterPro" id="IPR050721">
    <property type="entry name" value="Trk_Ktr_HKT_K-transport"/>
</dbReference>
<reference evidence="9 10" key="1">
    <citation type="submission" date="2015-04" db="EMBL/GenBank/DDBJ databases">
        <title>Complete Sequence for the Genome of the Thioalkalivibrio versutus D301.</title>
        <authorList>
            <person name="Mu T."/>
            <person name="Zhou J."/>
            <person name="Xu X."/>
        </authorList>
    </citation>
    <scope>NUCLEOTIDE SEQUENCE [LARGE SCALE GENOMIC DNA]</scope>
    <source>
        <strain evidence="9 10">D301</strain>
    </source>
</reference>
<keyword evidence="6" id="KW-0406">Ion transport</keyword>
<dbReference type="SUPFAM" id="SSF116726">
    <property type="entry name" value="TrkA C-terminal domain-like"/>
    <property type="match status" value="2"/>
</dbReference>
<dbReference type="PANTHER" id="PTHR43833:SF5">
    <property type="entry name" value="TRK SYSTEM POTASSIUM UPTAKE PROTEIN TRKA"/>
    <property type="match status" value="1"/>
</dbReference>
<dbReference type="STRING" id="106634.TVD_01310"/>
<keyword evidence="5" id="KW-0520">NAD</keyword>
<dbReference type="PANTHER" id="PTHR43833">
    <property type="entry name" value="POTASSIUM CHANNEL PROTEIN 2-RELATED-RELATED"/>
    <property type="match status" value="1"/>
</dbReference>
<dbReference type="OrthoDB" id="9775180at2"/>
<gene>
    <name evidence="9" type="primary">trkA</name>
    <name evidence="9" type="ORF">TVD_01310</name>
</gene>
<dbReference type="PRINTS" id="PR00335">
    <property type="entry name" value="KUPTAKETRKA"/>
</dbReference>
<evidence type="ECO:0000256" key="4">
    <source>
        <dbReference type="ARBA" id="ARBA00022958"/>
    </source>
</evidence>
<dbReference type="Pfam" id="PF02254">
    <property type="entry name" value="TrkA_N"/>
    <property type="match status" value="2"/>
</dbReference>
<dbReference type="PROSITE" id="PS51202">
    <property type="entry name" value="RCK_C"/>
    <property type="match status" value="2"/>
</dbReference>
<sequence length="459" mass="50341">MKHIIILGAGQVGQSLAEALSADGIDITVVDYRAEMLAELEDRFDIKTVHGFAAHPSVLEAAGAQDASMLIAVTNSDETNMVACQVASTLFNIETKIARVRARDYHETPALFAQDAMPVDMLISPEAIVTSHIQRLIEHPGSLQVLEFAEGRVSLVGVRAYYGGPLVGHELKNLQNDMPGIQTRVAAIFRKDRSIQPDGSTVIEADDEVFFVAAKKNIRAVTSELRKLEKPYKRIMVAGGGNIGERLAETLSKRYRVKVIERDSERADHLARTLPSNVLVLHGDSSDDRFLESINVEHSDVFCAVTNDDQANIFAGMLAKRWGVRKVMSLINRPSYVDLLQSGTIDVAISPQQATIGALLARVREGGTATVHALRRGAAEAIETVVNGDARTSQVVSRRIDEIDFPEGTRVGAVVRGEEVIIPHRDTVIEAGDHVILFVTDRRKVKQVQRLFQPTALFF</sequence>
<evidence type="ECO:0000256" key="5">
    <source>
        <dbReference type="ARBA" id="ARBA00023027"/>
    </source>
</evidence>
<dbReference type="InterPro" id="IPR003148">
    <property type="entry name" value="RCK_N"/>
</dbReference>
<dbReference type="NCBIfam" id="NF007039">
    <property type="entry name" value="PRK09496.3-2"/>
    <property type="match status" value="1"/>
</dbReference>
<dbReference type="GO" id="GO:0005886">
    <property type="term" value="C:plasma membrane"/>
    <property type="evidence" value="ECO:0007669"/>
    <property type="project" value="InterPro"/>
</dbReference>
<organism evidence="9 10">
    <name type="scientific">Thioalkalivibrio versutus</name>
    <dbReference type="NCBI Taxonomy" id="106634"/>
    <lineage>
        <taxon>Bacteria</taxon>
        <taxon>Pseudomonadati</taxon>
        <taxon>Pseudomonadota</taxon>
        <taxon>Gammaproteobacteria</taxon>
        <taxon>Chromatiales</taxon>
        <taxon>Ectothiorhodospiraceae</taxon>
        <taxon>Thioalkalivibrio</taxon>
    </lineage>
</organism>
<dbReference type="InterPro" id="IPR006036">
    <property type="entry name" value="K_uptake_TrkA"/>
</dbReference>
<dbReference type="NCBIfam" id="NF007030">
    <property type="entry name" value="PRK09496.1-1"/>
    <property type="match status" value="1"/>
</dbReference>
<dbReference type="EMBL" id="CP011367">
    <property type="protein sequence ID" value="AKJ94091.1"/>
    <property type="molecule type" value="Genomic_DNA"/>
</dbReference>
<evidence type="ECO:0000256" key="2">
    <source>
        <dbReference type="ARBA" id="ARBA00022448"/>
    </source>
</evidence>
<feature type="domain" description="RCK N-terminal" evidence="7">
    <location>
        <begin position="232"/>
        <end position="349"/>
    </location>
</feature>
<feature type="domain" description="RCK N-terminal" evidence="7">
    <location>
        <begin position="1"/>
        <end position="123"/>
    </location>
</feature>
<dbReference type="KEGG" id="tvr:TVD_01310"/>
<proteinExistence type="predicted"/>
<evidence type="ECO:0000256" key="3">
    <source>
        <dbReference type="ARBA" id="ARBA00022538"/>
    </source>
</evidence>
<dbReference type="Pfam" id="PF02080">
    <property type="entry name" value="TrkA_C"/>
    <property type="match status" value="2"/>
</dbReference>
<dbReference type="InterPro" id="IPR006037">
    <property type="entry name" value="RCK_C"/>
</dbReference>
<evidence type="ECO:0000313" key="9">
    <source>
        <dbReference type="EMBL" id="AKJ94091.1"/>
    </source>
</evidence>
<keyword evidence="2" id="KW-0813">Transport</keyword>
<feature type="domain" description="RCK C-terminal" evidence="8">
    <location>
        <begin position="369"/>
        <end position="454"/>
    </location>
</feature>
<dbReference type="Gene3D" id="3.40.50.720">
    <property type="entry name" value="NAD(P)-binding Rossmann-like Domain"/>
    <property type="match status" value="2"/>
</dbReference>
<name>A0A0G3G5E7_9GAMM</name>
<keyword evidence="3" id="KW-0633">Potassium transport</keyword>
<dbReference type="PROSITE" id="PS51201">
    <property type="entry name" value="RCK_N"/>
    <property type="match status" value="2"/>
</dbReference>
<dbReference type="AlphaFoldDB" id="A0A0G3G5E7"/>
<dbReference type="InterPro" id="IPR036721">
    <property type="entry name" value="RCK_C_sf"/>
</dbReference>
<evidence type="ECO:0000313" key="10">
    <source>
        <dbReference type="Proteomes" id="UP000064201"/>
    </source>
</evidence>
<keyword evidence="10" id="KW-1185">Reference proteome</keyword>